<comment type="caution">
    <text evidence="16">The sequence shown here is derived from an EMBL/GenBank/DDBJ whole genome shotgun (WGS) entry which is preliminary data.</text>
</comment>
<evidence type="ECO:0000256" key="5">
    <source>
        <dbReference type="ARBA" id="ARBA00022588"/>
    </source>
</evidence>
<evidence type="ECO:0000313" key="16">
    <source>
        <dbReference type="EMBL" id="PNX95660.1"/>
    </source>
</evidence>
<evidence type="ECO:0000313" key="17">
    <source>
        <dbReference type="Proteomes" id="UP000236291"/>
    </source>
</evidence>
<dbReference type="GO" id="GO:0000380">
    <property type="term" value="P:alternative mRNA splicing, via spliceosome"/>
    <property type="evidence" value="ECO:0007669"/>
    <property type="project" value="TreeGrafter"/>
</dbReference>
<evidence type="ECO:0000256" key="10">
    <source>
        <dbReference type="ARBA" id="ARBA00023163"/>
    </source>
</evidence>
<keyword evidence="9" id="KW-0805">Transcription regulation</keyword>
<reference evidence="16 17" key="1">
    <citation type="journal article" date="2014" name="Am. J. Bot.">
        <title>Genome assembly and annotation for red clover (Trifolium pratense; Fabaceae).</title>
        <authorList>
            <person name="Istvanek J."/>
            <person name="Jaros M."/>
            <person name="Krenek A."/>
            <person name="Repkova J."/>
        </authorList>
    </citation>
    <scope>NUCLEOTIDE SEQUENCE [LARGE SCALE GENOMIC DNA]</scope>
    <source>
        <strain evidence="17">cv. Tatra</strain>
        <tissue evidence="16">Young leaves</tissue>
    </source>
</reference>
<dbReference type="GO" id="GO:0005737">
    <property type="term" value="C:cytoplasm"/>
    <property type="evidence" value="ECO:0007669"/>
    <property type="project" value="TreeGrafter"/>
</dbReference>
<dbReference type="GO" id="GO:0043021">
    <property type="term" value="F:ribonucleoprotein complex binding"/>
    <property type="evidence" value="ECO:0007669"/>
    <property type="project" value="TreeGrafter"/>
</dbReference>
<evidence type="ECO:0000256" key="14">
    <source>
        <dbReference type="ARBA" id="ARBA00046362"/>
    </source>
</evidence>
<dbReference type="PROSITE" id="PS01159">
    <property type="entry name" value="WW_DOMAIN_1"/>
    <property type="match status" value="2"/>
</dbReference>
<dbReference type="EMBL" id="ASHM01013693">
    <property type="protein sequence ID" value="PNX95660.1"/>
    <property type="molecule type" value="Genomic_DNA"/>
</dbReference>
<feature type="domain" description="WW" evidence="15">
    <location>
        <begin position="53"/>
        <end position="87"/>
    </location>
</feature>
<comment type="subcellular location">
    <subcellularLocation>
        <location evidence="2">Cytoplasmic granule</location>
    </subcellularLocation>
    <subcellularLocation>
        <location evidence="1">Nucleus speckle</location>
    </subcellularLocation>
</comment>
<dbReference type="CDD" id="cd00201">
    <property type="entry name" value="WW"/>
    <property type="match status" value="2"/>
</dbReference>
<dbReference type="PANTHER" id="PTHR21737:SF3">
    <property type="entry name" value="POLYGLUTAMINE-BINDING PROTEIN 1"/>
    <property type="match status" value="1"/>
</dbReference>
<name>A0A2K3MXY6_TRIPR</name>
<dbReference type="InterPro" id="IPR036020">
    <property type="entry name" value="WW_dom_sf"/>
</dbReference>
<evidence type="ECO:0000256" key="12">
    <source>
        <dbReference type="ARBA" id="ARBA00023242"/>
    </source>
</evidence>
<keyword evidence="10" id="KW-0804">Transcription</keyword>
<dbReference type="SMART" id="SM00456">
    <property type="entry name" value="WW"/>
    <property type="match status" value="2"/>
</dbReference>
<gene>
    <name evidence="16" type="ORF">L195_g018853</name>
</gene>
<evidence type="ECO:0000256" key="4">
    <source>
        <dbReference type="ARBA" id="ARBA00022553"/>
    </source>
</evidence>
<dbReference type="PROSITE" id="PS50020">
    <property type="entry name" value="WW_DOMAIN_2"/>
    <property type="match status" value="2"/>
</dbReference>
<keyword evidence="12" id="KW-0539">Nucleus</keyword>
<dbReference type="GO" id="GO:0045087">
    <property type="term" value="P:innate immune response"/>
    <property type="evidence" value="ECO:0007669"/>
    <property type="project" value="UniProtKB-KW"/>
</dbReference>
<reference evidence="16 17" key="2">
    <citation type="journal article" date="2017" name="Front. Plant Sci.">
        <title>Gene Classification and Mining of Molecular Markers Useful in Red Clover (Trifolium pratense) Breeding.</title>
        <authorList>
            <person name="Istvanek J."/>
            <person name="Dluhosova J."/>
            <person name="Dluhos P."/>
            <person name="Patkova L."/>
            <person name="Nedelnik J."/>
            <person name="Repkova J."/>
        </authorList>
    </citation>
    <scope>NUCLEOTIDE SEQUENCE [LARGE SCALE GENOMIC DNA]</scope>
    <source>
        <strain evidence="17">cv. Tatra</strain>
        <tissue evidence="16">Young leaves</tissue>
    </source>
</reference>
<evidence type="ECO:0000256" key="2">
    <source>
        <dbReference type="ARBA" id="ARBA00004463"/>
    </source>
</evidence>
<dbReference type="STRING" id="57577.A0A2K3MXY6"/>
<keyword evidence="5" id="KW-0399">Innate immunity</keyword>
<accession>A0A2K3MXY6</accession>
<keyword evidence="6" id="KW-0507">mRNA processing</keyword>
<evidence type="ECO:0000256" key="7">
    <source>
        <dbReference type="ARBA" id="ARBA00022737"/>
    </source>
</evidence>
<evidence type="ECO:0000256" key="1">
    <source>
        <dbReference type="ARBA" id="ARBA00004324"/>
    </source>
</evidence>
<dbReference type="SUPFAM" id="SSF51045">
    <property type="entry name" value="WW domain"/>
    <property type="match status" value="2"/>
</dbReference>
<evidence type="ECO:0000256" key="6">
    <source>
        <dbReference type="ARBA" id="ARBA00022664"/>
    </source>
</evidence>
<dbReference type="AlphaFoldDB" id="A0A2K3MXY6"/>
<keyword evidence="8" id="KW-0391">Immunity</keyword>
<feature type="domain" description="WW" evidence="15">
    <location>
        <begin position="98"/>
        <end position="132"/>
    </location>
</feature>
<evidence type="ECO:0000259" key="15">
    <source>
        <dbReference type="PROSITE" id="PS50020"/>
    </source>
</evidence>
<keyword evidence="7" id="KW-0677">Repeat</keyword>
<dbReference type="Gene3D" id="2.20.70.10">
    <property type="match status" value="2"/>
</dbReference>
<evidence type="ECO:0000256" key="9">
    <source>
        <dbReference type="ARBA" id="ARBA00023015"/>
    </source>
</evidence>
<evidence type="ECO:0000256" key="8">
    <source>
        <dbReference type="ARBA" id="ARBA00022859"/>
    </source>
</evidence>
<feature type="non-terminal residue" evidence="16">
    <location>
        <position position="215"/>
    </location>
</feature>
<comment type="subunit">
    <text evidence="14">Interacts with POU3F2/Brn-2, ATXN1, TXNL4A, HTT and AR. Interaction with ATXN1 correlates positively with the length of the polyglutamine tract. Interacts with RNA polymerase II large subunit in a phosphorylation-dependent manner. Forms a ternary complex with ATXN1 mutant and phosphorylated RNA polymerase II. Interacts (via C-terminus) with TXNL4A and CD2BP2. Interacts (via WW domain) with ATN1 and SF3B1, and may interact with additional splice factors. Interacts (via WW domain) with WBP11; Leading to reduce interaction between PQBP1 and TXNL4A. Interacts with CAPRIN1. Interacts with DDX1. Interacts with SFPQ. Interacts with KHSRP.</text>
</comment>
<dbReference type="ExpressionAtlas" id="A0A2K3MXY6">
    <property type="expression patterns" value="baseline"/>
</dbReference>
<evidence type="ECO:0000256" key="3">
    <source>
        <dbReference type="ARBA" id="ARBA00021117"/>
    </source>
</evidence>
<proteinExistence type="predicted"/>
<dbReference type="InterPro" id="IPR001202">
    <property type="entry name" value="WW_dom"/>
</dbReference>
<feature type="non-terminal residue" evidence="16">
    <location>
        <position position="1"/>
    </location>
</feature>
<keyword evidence="11" id="KW-0508">mRNA splicing</keyword>
<dbReference type="Proteomes" id="UP000236291">
    <property type="component" value="Unassembled WGS sequence"/>
</dbReference>
<dbReference type="GO" id="GO:0016607">
    <property type="term" value="C:nuclear speck"/>
    <property type="evidence" value="ECO:0007669"/>
    <property type="project" value="UniProtKB-SubCell"/>
</dbReference>
<evidence type="ECO:0000256" key="11">
    <source>
        <dbReference type="ARBA" id="ARBA00023187"/>
    </source>
</evidence>
<protein>
    <recommendedName>
        <fullName evidence="3">Polyglutamine-binding protein 1</fullName>
    </recommendedName>
    <alternativeName>
        <fullName evidence="13">Polyglutamine tract-binding protein 1</fullName>
    </alternativeName>
</protein>
<dbReference type="PANTHER" id="PTHR21737">
    <property type="entry name" value="POLYGLUTAMINE BINDING PROTEIN 1/MARVEL MEMBRANE-ASSOCIATING DOMAIN CONTAINING 3"/>
    <property type="match status" value="1"/>
</dbReference>
<organism evidence="16 17">
    <name type="scientific">Trifolium pratense</name>
    <name type="common">Red clover</name>
    <dbReference type="NCBI Taxonomy" id="57577"/>
    <lineage>
        <taxon>Eukaryota</taxon>
        <taxon>Viridiplantae</taxon>
        <taxon>Streptophyta</taxon>
        <taxon>Embryophyta</taxon>
        <taxon>Tracheophyta</taxon>
        <taxon>Spermatophyta</taxon>
        <taxon>Magnoliopsida</taxon>
        <taxon>eudicotyledons</taxon>
        <taxon>Gunneridae</taxon>
        <taxon>Pentapetalae</taxon>
        <taxon>rosids</taxon>
        <taxon>fabids</taxon>
        <taxon>Fabales</taxon>
        <taxon>Fabaceae</taxon>
        <taxon>Papilionoideae</taxon>
        <taxon>50 kb inversion clade</taxon>
        <taxon>NPAAA clade</taxon>
        <taxon>Hologalegina</taxon>
        <taxon>IRL clade</taxon>
        <taxon>Trifolieae</taxon>
        <taxon>Trifolium</taxon>
    </lineage>
</organism>
<keyword evidence="4" id="KW-0597">Phosphoprotein</keyword>
<dbReference type="Pfam" id="PF00397">
    <property type="entry name" value="WW"/>
    <property type="match status" value="2"/>
</dbReference>
<evidence type="ECO:0000256" key="13">
    <source>
        <dbReference type="ARBA" id="ARBA00042167"/>
    </source>
</evidence>
<sequence>RCSEQKTAAKELPEYLKQKLRARVYYFQPDNLTYKLSVFEFQKGTSAEVRGDEKLAPGWVEAKDPGSGAFYYYNENTGKSQWEKPREASLTEQSTPSLCLPENWVEALDETTGHKYYYNTKTHVSQWVHPNSAQKVVSDQLVSSVGHVDDQSSSSPRCMGCGGWGVGLVQSWGYCNHCTRVLNLPQSQYLFSSLNNQQSSAAHPMESSDKTASKP</sequence>